<keyword evidence="2 6" id="KW-0812">Transmembrane</keyword>
<dbReference type="Gene3D" id="3.30.750.24">
    <property type="entry name" value="STAS domain"/>
    <property type="match status" value="1"/>
</dbReference>
<protein>
    <submittedName>
        <fullName evidence="8">SulP family inorganic anion transporter</fullName>
    </submittedName>
</protein>
<dbReference type="CDD" id="cd07042">
    <property type="entry name" value="STAS_SulP_like_sulfate_transporter"/>
    <property type="match status" value="1"/>
</dbReference>
<dbReference type="Proteomes" id="UP001597479">
    <property type="component" value="Unassembled WGS sequence"/>
</dbReference>
<evidence type="ECO:0000256" key="2">
    <source>
        <dbReference type="ARBA" id="ARBA00022692"/>
    </source>
</evidence>
<dbReference type="InterPro" id="IPR002645">
    <property type="entry name" value="STAS_dom"/>
</dbReference>
<dbReference type="InterPro" id="IPR052706">
    <property type="entry name" value="Membrane-Transporter-like"/>
</dbReference>
<feature type="transmembrane region" description="Helical" evidence="6">
    <location>
        <begin position="238"/>
        <end position="259"/>
    </location>
</feature>
<feature type="transmembrane region" description="Helical" evidence="6">
    <location>
        <begin position="44"/>
        <end position="65"/>
    </location>
</feature>
<sequence length="516" mass="54124">MSHPPVGLPDPASVPTPVTGAPEATASGSFRAAFSSVRTLRTEVLAGLVVALALIPEAIAFSIIAGVDPRIGLFASFTMAVTISFLGGRPAMISAATGAVALVIAPVVREHGLDYLIATVILGGLIQVVLGVLGVAKIMRFIPRSVMVGFVNALAILIFLSQVPHLIDVPWIVYPLVAVGIVIMVLLPRWTKVVPAPLVAIVLLTVAVVVASINVPTVGDEGALPESLPSLLFPDVPLNLETLQIIAPYALAMALVGILESLLTAKLVDDVTDTHSNKTREAWGQGTANIVTGFFGGMGGCAMIGQTMINVKASGARTRLSTFLAGVFLLILVVGLGDVVAIMPMAALVAVMIMVSVGTFDWHSIRPATLRRMPKSETTVMVATVVVTVATHNLAYGVIVGVLVAMVLFAQRVAHFTSVKRLDASDADDQRVYAVEGELFFASSNDLVYQFDYAGDPKNIVIDMTKAHIWDASTVASLDAVTTKYEAKGKTVTIIGMNDDSAARHERLAGNLGAGH</sequence>
<feature type="transmembrane region" description="Helical" evidence="6">
    <location>
        <begin position="342"/>
        <end position="360"/>
    </location>
</feature>
<feature type="compositionally biased region" description="Pro residues" evidence="5">
    <location>
        <begin position="1"/>
        <end position="14"/>
    </location>
</feature>
<dbReference type="EMBL" id="JBHUOG010000002">
    <property type="protein sequence ID" value="MFD2796595.1"/>
    <property type="molecule type" value="Genomic_DNA"/>
</dbReference>
<feature type="transmembrane region" description="Helical" evidence="6">
    <location>
        <begin position="71"/>
        <end position="87"/>
    </location>
</feature>
<evidence type="ECO:0000256" key="1">
    <source>
        <dbReference type="ARBA" id="ARBA00004141"/>
    </source>
</evidence>
<feature type="domain" description="STAS" evidence="7">
    <location>
        <begin position="420"/>
        <end position="516"/>
    </location>
</feature>
<feature type="transmembrane region" description="Helical" evidence="6">
    <location>
        <begin position="318"/>
        <end position="336"/>
    </location>
</feature>
<feature type="transmembrane region" description="Helical" evidence="6">
    <location>
        <begin position="145"/>
        <end position="163"/>
    </location>
</feature>
<evidence type="ECO:0000256" key="3">
    <source>
        <dbReference type="ARBA" id="ARBA00022989"/>
    </source>
</evidence>
<reference evidence="9" key="1">
    <citation type="journal article" date="2019" name="Int. J. Syst. Evol. Microbiol.">
        <title>The Global Catalogue of Microorganisms (GCM) 10K type strain sequencing project: providing services to taxonomists for standard genome sequencing and annotation.</title>
        <authorList>
            <consortium name="The Broad Institute Genomics Platform"/>
            <consortium name="The Broad Institute Genome Sequencing Center for Infectious Disease"/>
            <person name="Wu L."/>
            <person name="Ma J."/>
        </authorList>
    </citation>
    <scope>NUCLEOTIDE SEQUENCE [LARGE SCALE GENOMIC DNA]</scope>
    <source>
        <strain evidence="9">CCM 7044</strain>
    </source>
</reference>
<dbReference type="PANTHER" id="PTHR43310">
    <property type="entry name" value="SULFATE TRANSPORTER YBAR-RELATED"/>
    <property type="match status" value="1"/>
</dbReference>
<dbReference type="Pfam" id="PF00916">
    <property type="entry name" value="Sulfate_transp"/>
    <property type="match status" value="2"/>
</dbReference>
<dbReference type="InterPro" id="IPR036513">
    <property type="entry name" value="STAS_dom_sf"/>
</dbReference>
<keyword evidence="9" id="KW-1185">Reference proteome</keyword>
<keyword evidence="3 6" id="KW-1133">Transmembrane helix</keyword>
<dbReference type="RefSeq" id="WP_377188457.1">
    <property type="nucleotide sequence ID" value="NZ_JBHUOG010000002.1"/>
</dbReference>
<feature type="transmembrane region" description="Helical" evidence="6">
    <location>
        <begin position="380"/>
        <end position="410"/>
    </location>
</feature>
<accession>A0ABW5W156</accession>
<organism evidence="8 9">
    <name type="scientific">Promicromonospora vindobonensis</name>
    <dbReference type="NCBI Taxonomy" id="195748"/>
    <lineage>
        <taxon>Bacteria</taxon>
        <taxon>Bacillati</taxon>
        <taxon>Actinomycetota</taxon>
        <taxon>Actinomycetes</taxon>
        <taxon>Micrococcales</taxon>
        <taxon>Promicromonosporaceae</taxon>
        <taxon>Promicromonospora</taxon>
    </lineage>
</organism>
<evidence type="ECO:0000256" key="4">
    <source>
        <dbReference type="ARBA" id="ARBA00023136"/>
    </source>
</evidence>
<feature type="transmembrane region" description="Helical" evidence="6">
    <location>
        <begin position="199"/>
        <end position="218"/>
    </location>
</feature>
<gene>
    <name evidence="8" type="ORF">ACFS27_23740</name>
</gene>
<feature type="transmembrane region" description="Helical" evidence="6">
    <location>
        <begin position="115"/>
        <end position="133"/>
    </location>
</feature>
<dbReference type="Pfam" id="PF01740">
    <property type="entry name" value="STAS"/>
    <property type="match status" value="1"/>
</dbReference>
<evidence type="ECO:0000256" key="5">
    <source>
        <dbReference type="SAM" id="MobiDB-lite"/>
    </source>
</evidence>
<keyword evidence="4 6" id="KW-0472">Membrane</keyword>
<feature type="transmembrane region" description="Helical" evidence="6">
    <location>
        <begin position="169"/>
        <end position="187"/>
    </location>
</feature>
<dbReference type="SUPFAM" id="SSF52091">
    <property type="entry name" value="SpoIIaa-like"/>
    <property type="match status" value="1"/>
</dbReference>
<name>A0ABW5W156_9MICO</name>
<evidence type="ECO:0000313" key="8">
    <source>
        <dbReference type="EMBL" id="MFD2796595.1"/>
    </source>
</evidence>
<comment type="caution">
    <text evidence="8">The sequence shown here is derived from an EMBL/GenBank/DDBJ whole genome shotgun (WGS) entry which is preliminary data.</text>
</comment>
<dbReference type="PANTHER" id="PTHR43310:SF1">
    <property type="entry name" value="SULFATE TRANSPORTER YBAR-RELATED"/>
    <property type="match status" value="1"/>
</dbReference>
<dbReference type="InterPro" id="IPR011547">
    <property type="entry name" value="SLC26A/SulP_dom"/>
</dbReference>
<proteinExistence type="predicted"/>
<comment type="subcellular location">
    <subcellularLocation>
        <location evidence="1">Membrane</location>
        <topology evidence="1">Multi-pass membrane protein</topology>
    </subcellularLocation>
</comment>
<evidence type="ECO:0000313" key="9">
    <source>
        <dbReference type="Proteomes" id="UP001597479"/>
    </source>
</evidence>
<feature type="region of interest" description="Disordered" evidence="5">
    <location>
        <begin position="1"/>
        <end position="22"/>
    </location>
</feature>
<dbReference type="PROSITE" id="PS50801">
    <property type="entry name" value="STAS"/>
    <property type="match status" value="1"/>
</dbReference>
<evidence type="ECO:0000256" key="6">
    <source>
        <dbReference type="SAM" id="Phobius"/>
    </source>
</evidence>
<evidence type="ECO:0000259" key="7">
    <source>
        <dbReference type="PROSITE" id="PS50801"/>
    </source>
</evidence>